<dbReference type="GO" id="GO:0016491">
    <property type="term" value="F:oxidoreductase activity"/>
    <property type="evidence" value="ECO:0007669"/>
    <property type="project" value="UniProtKB-KW"/>
</dbReference>
<dbReference type="RefSeq" id="WP_018643056.1">
    <property type="nucleotide sequence ID" value="NZ_VLLA01000017.1"/>
</dbReference>
<keyword evidence="1" id="KW-0500">Molybdenum</keyword>
<dbReference type="Gene3D" id="3.30.365.10">
    <property type="entry name" value="Aldehyde oxidase/xanthine dehydrogenase, molybdopterin binding domain"/>
    <property type="match status" value="4"/>
</dbReference>
<dbReference type="InterPro" id="IPR046867">
    <property type="entry name" value="AldOxase/xan_DH_MoCoBD2"/>
</dbReference>
<keyword evidence="5" id="KW-1185">Reference proteome</keyword>
<dbReference type="PANTHER" id="PTHR11908:SF132">
    <property type="entry name" value="ALDEHYDE OXIDASE 1-RELATED"/>
    <property type="match status" value="1"/>
</dbReference>
<evidence type="ECO:0000313" key="4">
    <source>
        <dbReference type="EMBL" id="TWI64726.1"/>
    </source>
</evidence>
<dbReference type="Pfam" id="PF01315">
    <property type="entry name" value="Ald_Xan_dh_C"/>
    <property type="match status" value="1"/>
</dbReference>
<dbReference type="SUPFAM" id="SSF54665">
    <property type="entry name" value="CO dehydrogenase molybdoprotein N-domain-like"/>
    <property type="match status" value="1"/>
</dbReference>
<dbReference type="PANTHER" id="PTHR11908">
    <property type="entry name" value="XANTHINE DEHYDROGENASE"/>
    <property type="match status" value="1"/>
</dbReference>
<evidence type="ECO:0000256" key="2">
    <source>
        <dbReference type="ARBA" id="ARBA00023002"/>
    </source>
</evidence>
<gene>
    <name evidence="4" type="ORF">IQ16_05785</name>
</gene>
<comment type="caution">
    <text evidence="4">The sequence shown here is derived from an EMBL/GenBank/DDBJ whole genome shotgun (WGS) entry which is preliminary data.</text>
</comment>
<dbReference type="InterPro" id="IPR037165">
    <property type="entry name" value="AldOxase/xan_DH_Mopterin-bd_sf"/>
</dbReference>
<organism evidence="4 5">
    <name type="scientific">Bradyrhizobium huanghuaihaiense</name>
    <dbReference type="NCBI Taxonomy" id="990078"/>
    <lineage>
        <taxon>Bacteria</taxon>
        <taxon>Pseudomonadati</taxon>
        <taxon>Pseudomonadota</taxon>
        <taxon>Alphaproteobacteria</taxon>
        <taxon>Hyphomicrobiales</taxon>
        <taxon>Nitrobacteraceae</taxon>
        <taxon>Bradyrhizobium</taxon>
    </lineage>
</organism>
<dbReference type="InterPro" id="IPR008274">
    <property type="entry name" value="AldOxase/xan_DH_MoCoBD1"/>
</dbReference>
<dbReference type="EMBL" id="VLLA01000017">
    <property type="protein sequence ID" value="TWI64726.1"/>
    <property type="molecule type" value="Genomic_DNA"/>
</dbReference>
<name>A0A562R8M2_9BRAD</name>
<dbReference type="Pfam" id="PF20256">
    <property type="entry name" value="MoCoBD_2"/>
    <property type="match status" value="1"/>
</dbReference>
<dbReference type="SMART" id="SM01008">
    <property type="entry name" value="Ald_Xan_dh_C"/>
    <property type="match status" value="1"/>
</dbReference>
<dbReference type="InterPro" id="IPR016208">
    <property type="entry name" value="Ald_Oxase/xanthine_DH-like"/>
</dbReference>
<feature type="domain" description="Aldehyde oxidase/xanthine dehydrogenase a/b hammerhead" evidence="3">
    <location>
        <begin position="35"/>
        <end position="150"/>
    </location>
</feature>
<reference evidence="4 5" key="1">
    <citation type="journal article" date="2015" name="Stand. Genomic Sci.">
        <title>Genomic Encyclopedia of Bacterial and Archaeal Type Strains, Phase III: the genomes of soil and plant-associated and newly described type strains.</title>
        <authorList>
            <person name="Whitman W.B."/>
            <person name="Woyke T."/>
            <person name="Klenk H.P."/>
            <person name="Zhou Y."/>
            <person name="Lilburn T.G."/>
            <person name="Beck B.J."/>
            <person name="De Vos P."/>
            <person name="Vandamme P."/>
            <person name="Eisen J.A."/>
            <person name="Garrity G."/>
            <person name="Hugenholtz P."/>
            <person name="Kyrpides N.C."/>
        </authorList>
    </citation>
    <scope>NUCLEOTIDE SEQUENCE [LARGE SCALE GENOMIC DNA]</scope>
    <source>
        <strain evidence="4 5">CGMCC 1.10948</strain>
    </source>
</reference>
<dbReference type="GO" id="GO:0005506">
    <property type="term" value="F:iron ion binding"/>
    <property type="evidence" value="ECO:0007669"/>
    <property type="project" value="InterPro"/>
</dbReference>
<protein>
    <submittedName>
        <fullName evidence="4">Carbon-monoxide dehydrogenase large subunit</fullName>
    </submittedName>
</protein>
<dbReference type="Gene3D" id="3.90.1170.50">
    <property type="entry name" value="Aldehyde oxidase/xanthine dehydrogenase, a/b hammerhead"/>
    <property type="match status" value="1"/>
</dbReference>
<dbReference type="Pfam" id="PF02738">
    <property type="entry name" value="MoCoBD_1"/>
    <property type="match status" value="1"/>
</dbReference>
<dbReference type="InterPro" id="IPR000674">
    <property type="entry name" value="Ald_Oxase/Xan_DH_a/b"/>
</dbReference>
<dbReference type="OrthoDB" id="9758509at2"/>
<dbReference type="Proteomes" id="UP000316291">
    <property type="component" value="Unassembled WGS sequence"/>
</dbReference>
<dbReference type="AlphaFoldDB" id="A0A562R8M2"/>
<dbReference type="InterPro" id="IPR036856">
    <property type="entry name" value="Ald_Oxase/Xan_DH_a/b_sf"/>
</dbReference>
<dbReference type="SUPFAM" id="SSF56003">
    <property type="entry name" value="Molybdenum cofactor-binding domain"/>
    <property type="match status" value="1"/>
</dbReference>
<evidence type="ECO:0000313" key="5">
    <source>
        <dbReference type="Proteomes" id="UP000316291"/>
    </source>
</evidence>
<proteinExistence type="predicted"/>
<accession>A0A562R8M2</accession>
<sequence>MSSIRSNPQRLSVLDRPNSYIGKTVPRPNLDRLLQGRGSYVSDMELPRMAHVVFLRSPYAHAEIVSIDAAAARRMPGVIAVVTGKELADVITPWIGVLSHLKGLKSAPQSAIAVDRVCWQGEAVAAIVATSRAAAEDAVEHVGVEYRELEAVTDMRTALDPATPVIHASLGDNLAFERILDAGAVDQAFAGSDAVVEAEFIFGRHTGVTLEPRSVVADWDAAEARLTIYQGTQAPHMVQNIAALHLGLREAQVRVVCKDVGGSFGIKVHIYADEMATYALAKLLRRPIKFVADRVESFNTDIHARDHRCKGKIGVQRDGTITAFEIDDLTGIGPYSMYPRTSAIEANQVVNLVGGPYTTKNYRARARVVFQNKNVMCQYRAVGHPIACSVTEGLVDLAAMKIGMDPVEIRRRNLIADDAYPCASPSGLRFEQLSHHASLAKIVEMMNYEALRAEQAALRKQGIHRGIGIASFIEVTNPSAAFYGVGGAKISSQDGVAVRLDAQGSVICQTSITEQGQGSQSLTAQIVGSVLGVSMDRVRVILGDTDMTPYGGGTWASRGAGIGGEAALQATKILRKNILDVAAVILQSTPAELDIIDNAVVNVSDGARRIELDELARIVYFRPDTLPPGIQPEPMATRHYVPRDYPFAFTNGVQAAWVEVDTDTGFVKLLKHWVVEDCGTIINPQLVDEQIRGGVVQGLGAALFEKCVYDDRGQLTNANMADYLVPMSGEMPDIDVGHVVSPTRESELGAKGAGEAGTAGAAAAVANAVNDALKPFGTMITEIPLTPQVILSALGRI</sequence>
<evidence type="ECO:0000256" key="1">
    <source>
        <dbReference type="ARBA" id="ARBA00022505"/>
    </source>
</evidence>
<evidence type="ECO:0000259" key="3">
    <source>
        <dbReference type="SMART" id="SM01008"/>
    </source>
</evidence>
<keyword evidence="2" id="KW-0560">Oxidoreductase</keyword>